<organism evidence="1 2">
    <name type="scientific">Priestia aryabhattai</name>
    <name type="common">Bacillus aryabhattai</name>
    <dbReference type="NCBI Taxonomy" id="412384"/>
    <lineage>
        <taxon>Bacteria</taxon>
        <taxon>Bacillati</taxon>
        <taxon>Bacillota</taxon>
        <taxon>Bacilli</taxon>
        <taxon>Bacillales</taxon>
        <taxon>Bacillaceae</taxon>
        <taxon>Priestia</taxon>
    </lineage>
</organism>
<dbReference type="RefSeq" id="WP_224357659.1">
    <property type="nucleotide sequence ID" value="NZ_JAFCGV010000006.1"/>
</dbReference>
<reference evidence="1" key="1">
    <citation type="journal article" date="2022" name="J Environ Chem Eng">
        <title>Biodegradation of petroleum oil using a constructed nonpathogenic and heavy metal-tolerant bacterial consortium isolated from marine sponges.</title>
        <authorList>
            <person name="Dechsakulwatana C."/>
            <person name="Rungsihiranrut A."/>
            <person name="Muangchinda C."/>
            <person name="Ningthoujam R."/>
            <person name="Klankeo P."/>
            <person name="Pinyakong O."/>
        </authorList>
    </citation>
    <scope>NUCLEOTIDE SEQUENCE</scope>
    <source>
        <strain evidence="1">TL01-2</strain>
    </source>
</reference>
<accession>A0AAX6NJ10</accession>
<reference evidence="1" key="2">
    <citation type="submission" date="2022-12" db="EMBL/GenBank/DDBJ databases">
        <authorList>
            <person name="Dechsakulwatana C."/>
            <person name="Rungsihiranrut A."/>
            <person name="Muangchinda C."/>
            <person name="Ningthoujam R."/>
            <person name="Klankeo P."/>
            <person name="Pinyakong O."/>
        </authorList>
    </citation>
    <scope>NUCLEOTIDE SEQUENCE</scope>
    <source>
        <strain evidence="1">TL01-2</strain>
    </source>
</reference>
<gene>
    <name evidence="1" type="ORF">O0Q50_31925</name>
</gene>
<proteinExistence type="predicted"/>
<evidence type="ECO:0000313" key="1">
    <source>
        <dbReference type="EMBL" id="MDU9695776.1"/>
    </source>
</evidence>
<protein>
    <submittedName>
        <fullName evidence="1">DUF3967 domain-containing protein</fullName>
    </submittedName>
</protein>
<dbReference type="Gene3D" id="1.10.1660.10">
    <property type="match status" value="1"/>
</dbReference>
<evidence type="ECO:0000313" key="2">
    <source>
        <dbReference type="Proteomes" id="UP001269400"/>
    </source>
</evidence>
<comment type="caution">
    <text evidence="1">The sequence shown here is derived from an EMBL/GenBank/DDBJ whole genome shotgun (WGS) entry which is preliminary data.</text>
</comment>
<dbReference type="AlphaFoldDB" id="A0AAX6NJ10"/>
<dbReference type="EMBL" id="JAPTGD010000017">
    <property type="protein sequence ID" value="MDU9695776.1"/>
    <property type="molecule type" value="Genomic_DNA"/>
</dbReference>
<sequence length="185" mass="21803">MYMEFYEKVDGLARVIGVTSSTAKKYYLLFEEHGYNFKRNQQGQLLFSQDDINLFKELMVLKNEKDMTVSKAVKEIVKDKVITDITDITVTTGDITVITKQVTTVMTELDELKQLVKSQNEIIEKQQEEFKKQFLKQEAYIKDSLEQRDRTLITTLREVQESQKEIASSLSEEKNKKKWWQIWLS</sequence>
<name>A0AAX6NJ10_PRIAR</name>
<dbReference type="Proteomes" id="UP001269400">
    <property type="component" value="Unassembled WGS sequence"/>
</dbReference>